<dbReference type="GO" id="GO:0016787">
    <property type="term" value="F:hydrolase activity"/>
    <property type="evidence" value="ECO:0007669"/>
    <property type="project" value="UniProtKB-KW"/>
</dbReference>
<dbReference type="InterPro" id="IPR027417">
    <property type="entry name" value="P-loop_NTPase"/>
</dbReference>
<dbReference type="PROSITE" id="PS51194">
    <property type="entry name" value="HELICASE_CTER"/>
    <property type="match status" value="1"/>
</dbReference>
<dbReference type="SUPFAM" id="SSF52540">
    <property type="entry name" value="P-loop containing nucleoside triphosphate hydrolases"/>
    <property type="match status" value="1"/>
</dbReference>
<sequence>MTDKCLEDIEATQIDSDLDDVTENFDAMALESNLLRGVYAYGFENPHAIQKRAIMPMIKGHDVIVQSQSKTGKTAAFCISILQRIDPSVKACQVLILAPSREAAQDIHKVICDIGDFMNIHSYACVGRASLREHTEVLKEGPQVVVGTPGRIQDMIERDILRIDHTNMFVLDEADEILSRGFDEQVGNIFSRLPQSTQIILTSATMPEDVQAIMTKFKRKFVRITVKAEPILEGIKQFYIATENEDSKLDVLSQIYPTMEMFQTIIFCSTRKKLEWLTEKLTARDLAVSSMHGDMDAVQRCKIMEEFRSGSSRILMATDLLARGIDVQQISLVVNFDLPSQPDKYRYRVGWGGRSGRKGVAINLATDADMSMMRDIENFYGTCIEVLPENEVGCLENLVFKSSQS</sequence>
<dbReference type="InterPro" id="IPR050079">
    <property type="entry name" value="DEAD_box_RNA_helicase"/>
</dbReference>
<dbReference type="PROSITE" id="PS51192">
    <property type="entry name" value="HELICASE_ATP_BIND_1"/>
    <property type="match status" value="1"/>
</dbReference>
<dbReference type="GO" id="GO:0005524">
    <property type="term" value="F:ATP binding"/>
    <property type="evidence" value="ECO:0007669"/>
    <property type="project" value="UniProtKB-KW"/>
</dbReference>
<organism evidence="11 12">
    <name type="scientific">Fusarium poae</name>
    <dbReference type="NCBI Taxonomy" id="36050"/>
    <lineage>
        <taxon>Eukaryota</taxon>
        <taxon>Fungi</taxon>
        <taxon>Dikarya</taxon>
        <taxon>Ascomycota</taxon>
        <taxon>Pezizomycotina</taxon>
        <taxon>Sordariomycetes</taxon>
        <taxon>Hypocreomycetidae</taxon>
        <taxon>Hypocreales</taxon>
        <taxon>Nectriaceae</taxon>
        <taxon>Fusarium</taxon>
    </lineage>
</organism>
<comment type="similarity">
    <text evidence="8">Belongs to the DEAD box helicase family.</text>
</comment>
<dbReference type="STRING" id="36050.A0A1B8B0A8"/>
<feature type="domain" description="Helicase C-terminal" evidence="10">
    <location>
        <begin position="234"/>
        <end position="395"/>
    </location>
</feature>
<feature type="domain" description="Helicase ATP-binding" evidence="9">
    <location>
        <begin position="54"/>
        <end position="224"/>
    </location>
</feature>
<accession>A0A1B8B0A8</accession>
<dbReference type="OMA" id="RCKIMEE"/>
<dbReference type="PANTHER" id="PTHR47959">
    <property type="entry name" value="ATP-DEPENDENT RNA HELICASE RHLE-RELATED"/>
    <property type="match status" value="1"/>
</dbReference>
<dbReference type="SMART" id="SM00490">
    <property type="entry name" value="HELICc"/>
    <property type="match status" value="1"/>
</dbReference>
<evidence type="ECO:0000256" key="7">
    <source>
        <dbReference type="ARBA" id="ARBA00047984"/>
    </source>
</evidence>
<evidence type="ECO:0000256" key="2">
    <source>
        <dbReference type="ARBA" id="ARBA00022741"/>
    </source>
</evidence>
<dbReference type="InterPro" id="IPR014001">
    <property type="entry name" value="Helicase_ATP-bd"/>
</dbReference>
<evidence type="ECO:0000259" key="10">
    <source>
        <dbReference type="PROSITE" id="PS51194"/>
    </source>
</evidence>
<dbReference type="EC" id="3.6.4.13" evidence="1"/>
<dbReference type="EMBL" id="LYXU01000001">
    <property type="protein sequence ID" value="OBS26170.1"/>
    <property type="molecule type" value="Genomic_DNA"/>
</dbReference>
<evidence type="ECO:0000313" key="11">
    <source>
        <dbReference type="EMBL" id="OBS26170.1"/>
    </source>
</evidence>
<dbReference type="Gene3D" id="3.40.50.300">
    <property type="entry name" value="P-loop containing nucleotide triphosphate hydrolases"/>
    <property type="match status" value="2"/>
</dbReference>
<evidence type="ECO:0000256" key="8">
    <source>
        <dbReference type="RuleBase" id="RU000492"/>
    </source>
</evidence>
<dbReference type="InterPro" id="IPR000629">
    <property type="entry name" value="RNA-helicase_DEAD-box_CS"/>
</dbReference>
<dbReference type="PROSITE" id="PS00039">
    <property type="entry name" value="DEAD_ATP_HELICASE"/>
    <property type="match status" value="1"/>
</dbReference>
<dbReference type="PANTHER" id="PTHR47959:SF1">
    <property type="entry name" value="ATP-DEPENDENT RNA HELICASE DBPA"/>
    <property type="match status" value="1"/>
</dbReference>
<dbReference type="GO" id="GO:0003723">
    <property type="term" value="F:RNA binding"/>
    <property type="evidence" value="ECO:0007669"/>
    <property type="project" value="UniProtKB-KW"/>
</dbReference>
<dbReference type="GO" id="GO:0005829">
    <property type="term" value="C:cytosol"/>
    <property type="evidence" value="ECO:0007669"/>
    <property type="project" value="TreeGrafter"/>
</dbReference>
<dbReference type="AlphaFoldDB" id="A0A1B8B0A8"/>
<keyword evidence="4 8" id="KW-0347">Helicase</keyword>
<keyword evidence="3 8" id="KW-0378">Hydrolase</keyword>
<evidence type="ECO:0000256" key="6">
    <source>
        <dbReference type="ARBA" id="ARBA00022884"/>
    </source>
</evidence>
<reference evidence="11 12" key="1">
    <citation type="submission" date="2016-06" db="EMBL/GenBank/DDBJ databases">
        <title>Living apart together: crosstalk between the core and supernumerary genomes in a fungal plant pathogen.</title>
        <authorList>
            <person name="Vanheule A."/>
            <person name="Audenaert K."/>
            <person name="Warris S."/>
            <person name="Van De Geest H."/>
            <person name="Schijlen E."/>
            <person name="Hofte M."/>
            <person name="De Saeger S."/>
            <person name="Haesaert G."/>
            <person name="Waalwijk C."/>
            <person name="Van Der Lee T."/>
        </authorList>
    </citation>
    <scope>NUCLEOTIDE SEQUENCE [LARGE SCALE GENOMIC DNA]</scope>
    <source>
        <strain evidence="11 12">2516</strain>
    </source>
</reference>
<evidence type="ECO:0000259" key="9">
    <source>
        <dbReference type="PROSITE" id="PS51192"/>
    </source>
</evidence>
<evidence type="ECO:0000256" key="4">
    <source>
        <dbReference type="ARBA" id="ARBA00022806"/>
    </source>
</evidence>
<name>A0A1B8B0A8_FUSPO</name>
<dbReference type="CDD" id="cd18787">
    <property type="entry name" value="SF2_C_DEAD"/>
    <property type="match status" value="1"/>
</dbReference>
<keyword evidence="12" id="KW-1185">Reference proteome</keyword>
<evidence type="ECO:0000256" key="1">
    <source>
        <dbReference type="ARBA" id="ARBA00012552"/>
    </source>
</evidence>
<keyword evidence="5 8" id="KW-0067">ATP-binding</keyword>
<keyword evidence="6" id="KW-0694">RNA-binding</keyword>
<evidence type="ECO:0000256" key="3">
    <source>
        <dbReference type="ARBA" id="ARBA00022801"/>
    </source>
</evidence>
<protein>
    <recommendedName>
        <fullName evidence="1">RNA helicase</fullName>
        <ecNumber evidence="1">3.6.4.13</ecNumber>
    </recommendedName>
</protein>
<dbReference type="Pfam" id="PF00270">
    <property type="entry name" value="DEAD"/>
    <property type="match status" value="1"/>
</dbReference>
<dbReference type="Proteomes" id="UP000091967">
    <property type="component" value="Unassembled WGS sequence"/>
</dbReference>
<gene>
    <name evidence="11" type="ORF">FPOA_00112</name>
</gene>
<dbReference type="Pfam" id="PF00271">
    <property type="entry name" value="Helicase_C"/>
    <property type="match status" value="1"/>
</dbReference>
<keyword evidence="2 8" id="KW-0547">Nucleotide-binding</keyword>
<dbReference type="SMART" id="SM00487">
    <property type="entry name" value="DEXDc"/>
    <property type="match status" value="1"/>
</dbReference>
<dbReference type="GO" id="GO:0003724">
    <property type="term" value="F:RNA helicase activity"/>
    <property type="evidence" value="ECO:0007669"/>
    <property type="project" value="UniProtKB-EC"/>
</dbReference>
<evidence type="ECO:0000313" key="12">
    <source>
        <dbReference type="Proteomes" id="UP000091967"/>
    </source>
</evidence>
<comment type="catalytic activity">
    <reaction evidence="7">
        <text>ATP + H2O = ADP + phosphate + H(+)</text>
        <dbReference type="Rhea" id="RHEA:13065"/>
        <dbReference type="ChEBI" id="CHEBI:15377"/>
        <dbReference type="ChEBI" id="CHEBI:15378"/>
        <dbReference type="ChEBI" id="CHEBI:30616"/>
        <dbReference type="ChEBI" id="CHEBI:43474"/>
        <dbReference type="ChEBI" id="CHEBI:456216"/>
        <dbReference type="EC" id="3.6.4.13"/>
    </reaction>
</comment>
<dbReference type="InterPro" id="IPR011545">
    <property type="entry name" value="DEAD/DEAH_box_helicase_dom"/>
</dbReference>
<dbReference type="InterPro" id="IPR001650">
    <property type="entry name" value="Helicase_C-like"/>
</dbReference>
<evidence type="ECO:0000256" key="5">
    <source>
        <dbReference type="ARBA" id="ARBA00022840"/>
    </source>
</evidence>
<proteinExistence type="inferred from homology"/>
<comment type="caution">
    <text evidence="11">The sequence shown here is derived from an EMBL/GenBank/DDBJ whole genome shotgun (WGS) entry which is preliminary data.</text>
</comment>